<dbReference type="SUPFAM" id="SSF109604">
    <property type="entry name" value="HD-domain/PDEase-like"/>
    <property type="match status" value="1"/>
</dbReference>
<sequence>MMEELLEKSIKLAKKYHEGQFDKGGSPYIGHPLRVMECVETIEEKVLAVLHDVLEDCDVSRGQLIKEDIPEDLVAKLEILCKGKNEDYFDYIDRIKADKSTINVKLSDLKDNMNLDRLKEVTEKDRKRVEKYKKAESILLTYILVN</sequence>
<dbReference type="GO" id="GO:0008893">
    <property type="term" value="F:guanosine-3',5'-bis(diphosphate) 3'-diphosphatase activity"/>
    <property type="evidence" value="ECO:0007669"/>
    <property type="project" value="UniProtKB-EC"/>
</dbReference>
<dbReference type="EC" id="3.1.7.2" evidence="1"/>
<dbReference type="STRING" id="29367.CLPUN_26820"/>
<evidence type="ECO:0000313" key="2">
    <source>
        <dbReference type="Proteomes" id="UP000190890"/>
    </source>
</evidence>
<dbReference type="Gene3D" id="1.10.3210.10">
    <property type="entry name" value="Hypothetical protein af1432"/>
    <property type="match status" value="1"/>
</dbReference>
<protein>
    <submittedName>
        <fullName evidence="1">Guanosine-3',5'-bis(Diphosphate) 3'-pyrophosphohydrolase</fullName>
        <ecNumber evidence="1">3.1.7.2</ecNumber>
    </submittedName>
</protein>
<name>A0A1S8TF63_9CLOT</name>
<evidence type="ECO:0000313" key="1">
    <source>
        <dbReference type="EMBL" id="OOM76450.1"/>
    </source>
</evidence>
<keyword evidence="2" id="KW-1185">Reference proteome</keyword>
<accession>A0A1S8TF63</accession>
<gene>
    <name evidence="1" type="primary">spoT</name>
    <name evidence="1" type="ORF">CLPUN_26820</name>
</gene>
<reference evidence="1 2" key="1">
    <citation type="submission" date="2016-05" db="EMBL/GenBank/DDBJ databases">
        <title>Microbial solvent formation.</title>
        <authorList>
            <person name="Poehlein A."/>
            <person name="Montoya Solano J.D."/>
            <person name="Flitsch S."/>
            <person name="Krabben P."/>
            <person name="Duerre P."/>
            <person name="Daniel R."/>
        </authorList>
    </citation>
    <scope>NUCLEOTIDE SEQUENCE [LARGE SCALE GENOMIC DNA]</scope>
    <source>
        <strain evidence="1 2">DSM 2619</strain>
    </source>
</reference>
<dbReference type="AlphaFoldDB" id="A0A1S8TF63"/>
<comment type="caution">
    <text evidence="1">The sequence shown here is derived from an EMBL/GenBank/DDBJ whole genome shotgun (WGS) entry which is preliminary data.</text>
</comment>
<keyword evidence="1" id="KW-0378">Hydrolase</keyword>
<dbReference type="Proteomes" id="UP000190890">
    <property type="component" value="Unassembled WGS sequence"/>
</dbReference>
<dbReference type="EMBL" id="LZZM01000173">
    <property type="protein sequence ID" value="OOM76450.1"/>
    <property type="molecule type" value="Genomic_DNA"/>
</dbReference>
<proteinExistence type="predicted"/>
<organism evidence="1 2">
    <name type="scientific">Clostridium puniceum</name>
    <dbReference type="NCBI Taxonomy" id="29367"/>
    <lineage>
        <taxon>Bacteria</taxon>
        <taxon>Bacillati</taxon>
        <taxon>Bacillota</taxon>
        <taxon>Clostridia</taxon>
        <taxon>Eubacteriales</taxon>
        <taxon>Clostridiaceae</taxon>
        <taxon>Clostridium</taxon>
    </lineage>
</organism>